<organism evidence="2">
    <name type="scientific">marine sediment metagenome</name>
    <dbReference type="NCBI Taxonomy" id="412755"/>
    <lineage>
        <taxon>unclassified sequences</taxon>
        <taxon>metagenomes</taxon>
        <taxon>ecological metagenomes</taxon>
    </lineage>
</organism>
<dbReference type="InterPro" id="IPR014144">
    <property type="entry name" value="LigD_PE_domain"/>
</dbReference>
<proteinExistence type="predicted"/>
<protein>
    <recommendedName>
        <fullName evidence="1">DNA ligase D 3'-phosphoesterase domain-containing protein</fullName>
    </recommendedName>
</protein>
<dbReference type="AlphaFoldDB" id="A0A0F9BYI7"/>
<comment type="caution">
    <text evidence="2">The sequence shown here is derived from an EMBL/GenBank/DDBJ whole genome shotgun (WGS) entry which is preliminary data.</text>
</comment>
<dbReference type="EMBL" id="LAZR01035649">
    <property type="protein sequence ID" value="KKL26949.1"/>
    <property type="molecule type" value="Genomic_DNA"/>
</dbReference>
<name>A0A0F9BYI7_9ZZZZ</name>
<dbReference type="Pfam" id="PF13298">
    <property type="entry name" value="LigD_N"/>
    <property type="match status" value="1"/>
</dbReference>
<sequence length="135" mass="15304">MIRVDRRFVIQFHHAPDGEHYDLMLELADVLATWRLADSPAELAPGGRLDARALGDHRKAYLSYQGAVSGGRGTVRIAEEGTYRLAAREDDRWIFELQGRRITGSFELTRLEGDHWRLGRAPDRPVRRGPSTPRG</sequence>
<feature type="domain" description="DNA ligase D 3'-phosphoesterase" evidence="1">
    <location>
        <begin position="11"/>
        <end position="110"/>
    </location>
</feature>
<accession>A0A0F9BYI7</accession>
<evidence type="ECO:0000313" key="2">
    <source>
        <dbReference type="EMBL" id="KKL26949.1"/>
    </source>
</evidence>
<gene>
    <name evidence="2" type="ORF">LCGC14_2390140</name>
</gene>
<reference evidence="2" key="1">
    <citation type="journal article" date="2015" name="Nature">
        <title>Complex archaea that bridge the gap between prokaryotes and eukaryotes.</title>
        <authorList>
            <person name="Spang A."/>
            <person name="Saw J.H."/>
            <person name="Jorgensen S.L."/>
            <person name="Zaremba-Niedzwiedzka K."/>
            <person name="Martijn J."/>
            <person name="Lind A.E."/>
            <person name="van Eijk R."/>
            <person name="Schleper C."/>
            <person name="Guy L."/>
            <person name="Ettema T.J."/>
        </authorList>
    </citation>
    <scope>NUCLEOTIDE SEQUENCE</scope>
</reference>
<evidence type="ECO:0000259" key="1">
    <source>
        <dbReference type="Pfam" id="PF13298"/>
    </source>
</evidence>